<dbReference type="RefSeq" id="WP_211262007.1">
    <property type="nucleotide sequence ID" value="NZ_CYHG01000002.1"/>
</dbReference>
<evidence type="ECO:0000256" key="1">
    <source>
        <dbReference type="ARBA" id="ARBA00022827"/>
    </source>
</evidence>
<reference evidence="4" key="1">
    <citation type="submission" date="2015-08" db="EMBL/GenBank/DDBJ databases">
        <authorList>
            <person name="Varghese N."/>
        </authorList>
    </citation>
    <scope>NUCLEOTIDE SEQUENCE [LARGE SCALE GENOMIC DNA]</scope>
    <source>
        <strain evidence="4">JCM 18476</strain>
    </source>
</reference>
<dbReference type="Proteomes" id="UP000182769">
    <property type="component" value="Unassembled WGS sequence"/>
</dbReference>
<dbReference type="Gene3D" id="3.30.465.10">
    <property type="match status" value="1"/>
</dbReference>
<dbReference type="AlphaFoldDB" id="A0A0K6II49"/>
<protein>
    <submittedName>
        <fullName evidence="3">FAD/FMN-containing dehydrogenase</fullName>
    </submittedName>
</protein>
<gene>
    <name evidence="3" type="ORF">Ga0061065_102116</name>
</gene>
<dbReference type="InterPro" id="IPR010031">
    <property type="entry name" value="FAD_lactone_oxidase-like"/>
</dbReference>
<dbReference type="STRING" id="1137284.GCA_001418205_00621"/>
<keyword evidence="1" id="KW-0285">Flavoprotein</keyword>
<dbReference type="InterPro" id="IPR036318">
    <property type="entry name" value="FAD-bd_PCMH-like_sf"/>
</dbReference>
<keyword evidence="1" id="KW-0274">FAD</keyword>
<keyword evidence="4" id="KW-1185">Reference proteome</keyword>
<evidence type="ECO:0000313" key="4">
    <source>
        <dbReference type="Proteomes" id="UP000182769"/>
    </source>
</evidence>
<organism evidence="3 4">
    <name type="scientific">Marinomonas fungiae</name>
    <dbReference type="NCBI Taxonomy" id="1137284"/>
    <lineage>
        <taxon>Bacteria</taxon>
        <taxon>Pseudomonadati</taxon>
        <taxon>Pseudomonadota</taxon>
        <taxon>Gammaproteobacteria</taxon>
        <taxon>Oceanospirillales</taxon>
        <taxon>Oceanospirillaceae</taxon>
        <taxon>Marinomonas</taxon>
    </lineage>
</organism>
<evidence type="ECO:0000313" key="3">
    <source>
        <dbReference type="EMBL" id="CUB02779.1"/>
    </source>
</evidence>
<dbReference type="EMBL" id="CYHG01000002">
    <property type="protein sequence ID" value="CUB02779.1"/>
    <property type="molecule type" value="Genomic_DNA"/>
</dbReference>
<proteinExistence type="predicted"/>
<dbReference type="InterPro" id="IPR016166">
    <property type="entry name" value="FAD-bd_PCMH"/>
</dbReference>
<sequence length="430" mass="48739">MYHSWNMNPKVGKQYAQYFSERYQELPKTNHSMIAYGNGRSYGDVCLNSGGTLILTKRLNHFIEFDPTSGLLKCESGVLLKDILDVVASRGWFLPVVPGTQFVTVGGAIANDVHGKNHHSHGSFGRHVASFELLRSDGERLVCSPASNREWFESTVGGMGLTGLITWAEIQLMPIQSTFMNTLSQRFESLNDYWKLMEQAKSKWMYNVAWIDCLAKGRELGRGVLTSAEHTVKPMRSAEHKKKNVSFPLTPPISLVNKVSLTLFNSMYFHLPRPTQVVPLHYLPYFFPLDSIYHWNRMYGKKGFFQYQCVIPPQHEKSAVEALLKTISDYGLGSFLAVLKSFSNIPTAGLMSFPREGATLALDFPNNGRKTLALFNELDQIVRQANGALYPAKDARMPIDMFAAGYPALYEFQRFIDPRFSSSFWRRVTR</sequence>
<evidence type="ECO:0000259" key="2">
    <source>
        <dbReference type="PROSITE" id="PS51387"/>
    </source>
</evidence>
<feature type="domain" description="FAD-binding PCMH-type" evidence="2">
    <location>
        <begin position="1"/>
        <end position="175"/>
    </location>
</feature>
<dbReference type="InterPro" id="IPR016169">
    <property type="entry name" value="FAD-bd_PCMH_sub2"/>
</dbReference>
<dbReference type="PANTHER" id="PTHR43762">
    <property type="entry name" value="L-GULONOLACTONE OXIDASE"/>
    <property type="match status" value="1"/>
</dbReference>
<dbReference type="GO" id="GO:0016899">
    <property type="term" value="F:oxidoreductase activity, acting on the CH-OH group of donors, oxygen as acceptor"/>
    <property type="evidence" value="ECO:0007669"/>
    <property type="project" value="InterPro"/>
</dbReference>
<name>A0A0K6II49_9GAMM</name>
<dbReference type="PANTHER" id="PTHR43762:SF1">
    <property type="entry name" value="D-ARABINONO-1,4-LACTONE OXIDASE"/>
    <property type="match status" value="1"/>
</dbReference>
<accession>A0A0K6II49</accession>
<dbReference type="InterPro" id="IPR006094">
    <property type="entry name" value="Oxid_FAD_bind_N"/>
</dbReference>
<dbReference type="Pfam" id="PF01565">
    <property type="entry name" value="FAD_binding_4"/>
    <property type="match status" value="1"/>
</dbReference>
<dbReference type="PROSITE" id="PS51387">
    <property type="entry name" value="FAD_PCMH"/>
    <property type="match status" value="1"/>
</dbReference>
<dbReference type="GO" id="GO:0071949">
    <property type="term" value="F:FAD binding"/>
    <property type="evidence" value="ECO:0007669"/>
    <property type="project" value="InterPro"/>
</dbReference>
<dbReference type="SUPFAM" id="SSF56176">
    <property type="entry name" value="FAD-binding/transporter-associated domain-like"/>
    <property type="match status" value="1"/>
</dbReference>